<evidence type="ECO:0000313" key="2">
    <source>
        <dbReference type="EMBL" id="EAW30031.1"/>
    </source>
</evidence>
<name>A0YGJ0_9GAMM</name>
<organism evidence="2 3">
    <name type="scientific">marine gamma proteobacterium HTCC2143</name>
    <dbReference type="NCBI Taxonomy" id="247633"/>
    <lineage>
        <taxon>Bacteria</taxon>
        <taxon>Pseudomonadati</taxon>
        <taxon>Pseudomonadota</taxon>
        <taxon>Gammaproteobacteria</taxon>
        <taxon>Cellvibrionales</taxon>
        <taxon>Spongiibacteraceae</taxon>
        <taxon>BD1-7 clade</taxon>
    </lineage>
</organism>
<dbReference type="Proteomes" id="UP000004931">
    <property type="component" value="Unassembled WGS sequence"/>
</dbReference>
<protein>
    <submittedName>
        <fullName evidence="2">Uncharacterized protein</fullName>
    </submittedName>
</protein>
<gene>
    <name evidence="2" type="ORF">GP2143_01260</name>
</gene>
<dbReference type="AlphaFoldDB" id="A0YGJ0"/>
<dbReference type="STRING" id="247633.GP2143_01260"/>
<proteinExistence type="predicted"/>
<evidence type="ECO:0000313" key="3">
    <source>
        <dbReference type="Proteomes" id="UP000004931"/>
    </source>
</evidence>
<keyword evidence="1" id="KW-0732">Signal</keyword>
<dbReference type="eggNOG" id="ENOG5032RFI">
    <property type="taxonomic scope" value="Bacteria"/>
</dbReference>
<comment type="caution">
    <text evidence="2">The sequence shown here is derived from an EMBL/GenBank/DDBJ whole genome shotgun (WGS) entry which is preliminary data.</text>
</comment>
<keyword evidence="3" id="KW-1185">Reference proteome</keyword>
<evidence type="ECO:0000256" key="1">
    <source>
        <dbReference type="SAM" id="SignalP"/>
    </source>
</evidence>
<reference evidence="2 3" key="1">
    <citation type="journal article" date="2010" name="J. Bacteriol.">
        <title>Genome sequence of the oligotrophic marine Gammaproteobacterium HTCC2143, isolated from the Oregon Coast.</title>
        <authorList>
            <person name="Oh H.M."/>
            <person name="Kang I."/>
            <person name="Ferriera S."/>
            <person name="Giovannoni S.J."/>
            <person name="Cho J.C."/>
        </authorList>
    </citation>
    <scope>NUCLEOTIDE SEQUENCE [LARGE SCALE GENOMIC DNA]</scope>
    <source>
        <strain evidence="2 3">HTCC2143</strain>
    </source>
</reference>
<feature type="signal peptide" evidence="1">
    <location>
        <begin position="1"/>
        <end position="39"/>
    </location>
</feature>
<accession>A0YGJ0</accession>
<sequence>MPTKKDDRVMKINNQKMASFLRSILAVLVLSLPALQVSALETTIDLGAGLEHTSNSLKSSTSERSELEQKILAGFGLNHQGGSVVAEIDYRAEFTAYDKDTQSDETAITGDASIVYEQIDQQLYWTLENSRRNVVRDRALTNIEENREDRSITTISPELILRLSAADAINMRLSYSDISYDDDDQQDSNRAGASASWQRSLSKVDTVSLNIDYQDVSFDTGNNDYEYYRATIGYSAALSRLSYSINIGYNESQRESGNTNGNYFQAESSYQDGSSNWRLSALQELTDTSMGDGNGDFTGLSDFNSSSLEVDVFERTNVELEYNNSALCGACLFSAAVLFTAEDYEELNDDTDEVAFRTSLSYQISRLLSLRGLLGYRDISFKNDNARDDYSIVNAGFSVNQSLTRQFSMVYSLAYEERDSSVASGDYDEWRGGIRIAYVF</sequence>
<dbReference type="EMBL" id="AAVT01000011">
    <property type="protein sequence ID" value="EAW30031.1"/>
    <property type="molecule type" value="Genomic_DNA"/>
</dbReference>
<feature type="chain" id="PRO_5002631157" evidence="1">
    <location>
        <begin position="40"/>
        <end position="440"/>
    </location>
</feature>